<organism evidence="2 3">
    <name type="scientific">Puccinia sorghi</name>
    <dbReference type="NCBI Taxonomy" id="27349"/>
    <lineage>
        <taxon>Eukaryota</taxon>
        <taxon>Fungi</taxon>
        <taxon>Dikarya</taxon>
        <taxon>Basidiomycota</taxon>
        <taxon>Pucciniomycotina</taxon>
        <taxon>Pucciniomycetes</taxon>
        <taxon>Pucciniales</taxon>
        <taxon>Pucciniaceae</taxon>
        <taxon>Puccinia</taxon>
    </lineage>
</organism>
<dbReference type="PANTHER" id="PTHR47501:SF5">
    <property type="entry name" value="HAT C-TERMINAL DIMERISATION DOMAIN-CONTAINING PROTEIN"/>
    <property type="match status" value="1"/>
</dbReference>
<dbReference type="VEuPathDB" id="FungiDB:VP01_1622g1"/>
<comment type="caution">
    <text evidence="2">The sequence shown here is derived from an EMBL/GenBank/DDBJ whole genome shotgun (WGS) entry which is preliminary data.</text>
</comment>
<dbReference type="SUPFAM" id="SSF48371">
    <property type="entry name" value="ARM repeat"/>
    <property type="match status" value="1"/>
</dbReference>
<feature type="region of interest" description="Disordered" evidence="1">
    <location>
        <begin position="532"/>
        <end position="552"/>
    </location>
</feature>
<protein>
    <submittedName>
        <fullName evidence="2">Uncharacterized protein</fullName>
    </submittedName>
</protein>
<feature type="compositionally biased region" description="Acidic residues" evidence="1">
    <location>
        <begin position="304"/>
        <end position="341"/>
    </location>
</feature>
<dbReference type="AlphaFoldDB" id="A0A0L6VH22"/>
<name>A0A0L6VH22_9BASI</name>
<feature type="non-terminal residue" evidence="2">
    <location>
        <position position="1"/>
    </location>
</feature>
<feature type="region of interest" description="Disordered" evidence="1">
    <location>
        <begin position="494"/>
        <end position="516"/>
    </location>
</feature>
<feature type="region of interest" description="Disordered" evidence="1">
    <location>
        <begin position="302"/>
        <end position="376"/>
    </location>
</feature>
<dbReference type="InterPro" id="IPR012337">
    <property type="entry name" value="RNaseH-like_sf"/>
</dbReference>
<dbReference type="EMBL" id="LAVV01006418">
    <property type="protein sequence ID" value="KNZ60034.1"/>
    <property type="molecule type" value="Genomic_DNA"/>
</dbReference>
<proteinExistence type="predicted"/>
<sequence>LSILLKTQTRKTPKSNINVKGGIQSLMMSRTSFMNHIVARGILMISHQVLFLWCKKEVRISGSSLLNLFTHCDGSCQTGRKGAKLPVTSLQESKTKRDIKEGSISNHFNQAEKFDNETLNNIISLPVSMRSLSLLNLWVCHIFGLKRGHAQSQATNSKFTLVHDLWTTKVNRFGFIGSSVSFINNDWNYVFQHISLKLVACNHKGSLLSEPIFNVLENHGLQRKRSSNNNTMAKTMHQKLYNLEGSDFSWDYDTMHIKCFCHKMALVVNAGLNELGLEAPPPPKLKKSFLGSVPYLNTLKPIAEEDDDEDSVDEEESDCDVDSDDVDEGEEDMEEEEDDDDTGKKKDNDDEESNNLTSQQSRKKKTSAANRNKSNKLHELTQNLDFVVKKITGSAAWRQEFKRRADAIEAREVSHSFKKSESGHYQISKQSRKQNRQLLGHFKEIQFTQANWIQIKHLNDELKPFNLLTKEMEGDGPTGAFFFGKLLSNNQRLEEEGGIQGPRECLSSNLSQDDKKTRGILGRGAWIKRTTSAITSGEQVQQARGTPKEDPG</sequence>
<dbReference type="SUPFAM" id="SSF53098">
    <property type="entry name" value="Ribonuclease H-like"/>
    <property type="match status" value="1"/>
</dbReference>
<gene>
    <name evidence="2" type="ORF">VP01_1622g1</name>
</gene>
<dbReference type="InterPro" id="IPR016024">
    <property type="entry name" value="ARM-type_fold"/>
</dbReference>
<evidence type="ECO:0000313" key="2">
    <source>
        <dbReference type="EMBL" id="KNZ60034.1"/>
    </source>
</evidence>
<accession>A0A0L6VH22</accession>
<evidence type="ECO:0000256" key="1">
    <source>
        <dbReference type="SAM" id="MobiDB-lite"/>
    </source>
</evidence>
<feature type="compositionally biased region" description="Polar residues" evidence="1">
    <location>
        <begin position="532"/>
        <end position="544"/>
    </location>
</feature>
<dbReference type="PANTHER" id="PTHR47501">
    <property type="entry name" value="TRANSPOSASE-RELATED"/>
    <property type="match status" value="1"/>
</dbReference>
<keyword evidence="3" id="KW-1185">Reference proteome</keyword>
<reference evidence="2 3" key="1">
    <citation type="submission" date="2015-08" db="EMBL/GenBank/DDBJ databases">
        <title>Next Generation Sequencing and Analysis of the Genome of Puccinia sorghi L Schw, the Causal Agent of Maize Common Rust.</title>
        <authorList>
            <person name="Rochi L."/>
            <person name="Burguener G."/>
            <person name="Darino M."/>
            <person name="Turjanski A."/>
            <person name="Kreff E."/>
            <person name="Dieguez M.J."/>
            <person name="Sacco F."/>
        </authorList>
    </citation>
    <scope>NUCLEOTIDE SEQUENCE [LARGE SCALE GENOMIC DNA]</scope>
    <source>
        <strain evidence="2 3">RO10H11247</strain>
    </source>
</reference>
<dbReference type="Proteomes" id="UP000037035">
    <property type="component" value="Unassembled WGS sequence"/>
</dbReference>
<evidence type="ECO:0000313" key="3">
    <source>
        <dbReference type="Proteomes" id="UP000037035"/>
    </source>
</evidence>